<dbReference type="GO" id="GO:0003899">
    <property type="term" value="F:DNA-directed RNA polymerase activity"/>
    <property type="evidence" value="ECO:0007669"/>
    <property type="project" value="UniProtKB-UniRule"/>
</dbReference>
<evidence type="ECO:0000313" key="5">
    <source>
        <dbReference type="EMBL" id="SZX69327.1"/>
    </source>
</evidence>
<proteinExistence type="inferred from homology"/>
<dbReference type="GO" id="GO:0005665">
    <property type="term" value="C:RNA polymerase II, core complex"/>
    <property type="evidence" value="ECO:0007669"/>
    <property type="project" value="UniProtKB-UniRule"/>
</dbReference>
<accession>A0A383VV07</accession>
<name>A0A383VV07_TETOB</name>
<keyword evidence="6" id="KW-1185">Reference proteome</keyword>
<dbReference type="Proteomes" id="UP000256970">
    <property type="component" value="Unassembled WGS sequence"/>
</dbReference>
<dbReference type="PIRSF" id="PIRSF000779">
    <property type="entry name" value="RNA_pol_Rpb8"/>
    <property type="match status" value="1"/>
</dbReference>
<evidence type="ECO:0000313" key="6">
    <source>
        <dbReference type="Proteomes" id="UP000256970"/>
    </source>
</evidence>
<dbReference type="EMBL" id="FNXT01000921">
    <property type="protein sequence ID" value="SZX69327.1"/>
    <property type="molecule type" value="Genomic_DNA"/>
</dbReference>
<evidence type="ECO:0008006" key="7">
    <source>
        <dbReference type="Google" id="ProtNLM"/>
    </source>
</evidence>
<protein>
    <recommendedName>
        <fullName evidence="7">DNA-directed RNA polymerases I, II, and III subunit RPABC3</fullName>
    </recommendedName>
</protein>
<dbReference type="Pfam" id="PF03870">
    <property type="entry name" value="RNA_pol_Rpb8"/>
    <property type="match status" value="1"/>
</dbReference>
<gene>
    <name evidence="5" type="ORF">BQ4739_LOCUS9614</name>
</gene>
<evidence type="ECO:0000256" key="3">
    <source>
        <dbReference type="ARBA" id="ARBA00023242"/>
    </source>
</evidence>
<dbReference type="InterPro" id="IPR012340">
    <property type="entry name" value="NA-bd_OB-fold"/>
</dbReference>
<evidence type="ECO:0000256" key="4">
    <source>
        <dbReference type="PIRNR" id="PIRNR000779"/>
    </source>
</evidence>
<keyword evidence="3 4" id="KW-0539">Nucleus</keyword>
<evidence type="ECO:0000256" key="2">
    <source>
        <dbReference type="ARBA" id="ARBA00008912"/>
    </source>
</evidence>
<dbReference type="GO" id="GO:0005736">
    <property type="term" value="C:RNA polymerase I complex"/>
    <property type="evidence" value="ECO:0007669"/>
    <property type="project" value="TreeGrafter"/>
</dbReference>
<dbReference type="SMART" id="SM00658">
    <property type="entry name" value="RPOL8c"/>
    <property type="match status" value="1"/>
</dbReference>
<dbReference type="FunFam" id="2.40.50.140:FF:000073">
    <property type="entry name" value="DNA-directed RNA polymerases I, II, and III subunit RPABC3"/>
    <property type="match status" value="1"/>
</dbReference>
<dbReference type="SUPFAM" id="SSF50249">
    <property type="entry name" value="Nucleic acid-binding proteins"/>
    <property type="match status" value="1"/>
</dbReference>
<dbReference type="GO" id="GO:0006351">
    <property type="term" value="P:DNA-templated transcription"/>
    <property type="evidence" value="ECO:0007669"/>
    <property type="project" value="UniProtKB-UniRule"/>
</dbReference>
<dbReference type="GO" id="GO:0005666">
    <property type="term" value="C:RNA polymerase III complex"/>
    <property type="evidence" value="ECO:0007669"/>
    <property type="project" value="TreeGrafter"/>
</dbReference>
<reference evidence="5 6" key="1">
    <citation type="submission" date="2016-10" db="EMBL/GenBank/DDBJ databases">
        <authorList>
            <person name="Cai Z."/>
        </authorList>
    </citation>
    <scope>NUCLEOTIDE SEQUENCE [LARGE SCALE GENOMIC DNA]</scope>
</reference>
<dbReference type="PANTHER" id="PTHR10917:SF0">
    <property type="entry name" value="DNA-DIRECTED RNA POLYMERASES I, II, AND III SUBUNIT RPABC3"/>
    <property type="match status" value="1"/>
</dbReference>
<dbReference type="PANTHER" id="PTHR10917">
    <property type="entry name" value="DNA-DIRECTED RNA POLYMERASES I, II, AND III SUBUNIT RPABC3"/>
    <property type="match status" value="1"/>
</dbReference>
<comment type="similarity">
    <text evidence="2 4">Belongs to the eukaryotic RPB8 RNA polymerase subunit family.</text>
</comment>
<comment type="subcellular location">
    <subcellularLocation>
        <location evidence="1">Nucleus</location>
    </subcellularLocation>
</comment>
<dbReference type="Gene3D" id="2.40.50.140">
    <property type="entry name" value="Nucleic acid-binding proteins"/>
    <property type="match status" value="1"/>
</dbReference>
<dbReference type="AlphaFoldDB" id="A0A383VV07"/>
<dbReference type="InterPro" id="IPR005570">
    <property type="entry name" value="RPABC3"/>
</dbReference>
<sequence>MSTRDALILDDVFEVIQKDPDGKKFDRVSRYICRSELYEFDLAIDINIDIYPLKVGDKFNLVLATTINRDGAPETGKYDETFPTIAKRETLMDEFEYVMYGLVYKYKPDAGPGAVRVEVYASFGGLLMKVKGDPAKLAVLEVDSTLYLLMRKV</sequence>
<evidence type="ECO:0000256" key="1">
    <source>
        <dbReference type="ARBA" id="ARBA00004123"/>
    </source>
</evidence>
<dbReference type="STRING" id="3088.A0A383VV07"/>
<organism evidence="5 6">
    <name type="scientific">Tetradesmus obliquus</name>
    <name type="common">Green alga</name>
    <name type="synonym">Acutodesmus obliquus</name>
    <dbReference type="NCBI Taxonomy" id="3088"/>
    <lineage>
        <taxon>Eukaryota</taxon>
        <taxon>Viridiplantae</taxon>
        <taxon>Chlorophyta</taxon>
        <taxon>core chlorophytes</taxon>
        <taxon>Chlorophyceae</taxon>
        <taxon>CS clade</taxon>
        <taxon>Sphaeropleales</taxon>
        <taxon>Scenedesmaceae</taxon>
        <taxon>Tetradesmus</taxon>
    </lineage>
</organism>